<dbReference type="PROSITE" id="PS52008">
    <property type="entry name" value="GH81"/>
    <property type="match status" value="1"/>
</dbReference>
<dbReference type="GO" id="GO:0071555">
    <property type="term" value="P:cell wall organization"/>
    <property type="evidence" value="ECO:0007669"/>
    <property type="project" value="UniProtKB-KW"/>
</dbReference>
<accession>A0A7X0H7H1</accession>
<dbReference type="GO" id="GO:0052861">
    <property type="term" value="F:endo-1,3(4)-beta-glucanase activity"/>
    <property type="evidence" value="ECO:0007669"/>
    <property type="project" value="InterPro"/>
</dbReference>
<organism evidence="10 11">
    <name type="scientific">Algisphaera agarilytica</name>
    <dbReference type="NCBI Taxonomy" id="1385975"/>
    <lineage>
        <taxon>Bacteria</taxon>
        <taxon>Pseudomonadati</taxon>
        <taxon>Planctomycetota</taxon>
        <taxon>Phycisphaerae</taxon>
        <taxon>Phycisphaerales</taxon>
        <taxon>Phycisphaeraceae</taxon>
        <taxon>Algisphaera</taxon>
    </lineage>
</organism>
<keyword evidence="4" id="KW-0378">Hydrolase</keyword>
<dbReference type="InterPro" id="IPR040720">
    <property type="entry name" value="GH81_C"/>
</dbReference>
<evidence type="ECO:0000256" key="6">
    <source>
        <dbReference type="ARBA" id="ARBA00023295"/>
    </source>
</evidence>
<keyword evidence="6" id="KW-0326">Glycosidase</keyword>
<evidence type="ECO:0000256" key="4">
    <source>
        <dbReference type="ARBA" id="ARBA00022801"/>
    </source>
</evidence>
<evidence type="ECO:0000256" key="3">
    <source>
        <dbReference type="ARBA" id="ARBA00012780"/>
    </source>
</evidence>
<evidence type="ECO:0000256" key="2">
    <source>
        <dbReference type="ARBA" id="ARBA00010730"/>
    </source>
</evidence>
<evidence type="ECO:0000313" key="11">
    <source>
        <dbReference type="Proteomes" id="UP000541810"/>
    </source>
</evidence>
<dbReference type="InterPro" id="IPR005200">
    <property type="entry name" value="Endo-beta-glucanase"/>
</dbReference>
<evidence type="ECO:0000256" key="7">
    <source>
        <dbReference type="ARBA" id="ARBA00023316"/>
    </source>
</evidence>
<dbReference type="Gene3D" id="2.70.98.30">
    <property type="entry name" value="Golgi alpha-mannosidase II, domain 4"/>
    <property type="match status" value="1"/>
</dbReference>
<comment type="catalytic activity">
    <reaction evidence="1">
        <text>Hydrolysis of (1-&gt;3)-beta-D-glucosidic linkages in (1-&gt;3)-beta-D-glucans.</text>
        <dbReference type="EC" id="3.2.1.39"/>
    </reaction>
</comment>
<reference evidence="10 11" key="1">
    <citation type="submission" date="2020-08" db="EMBL/GenBank/DDBJ databases">
        <title>Genomic Encyclopedia of Type Strains, Phase IV (KMG-IV): sequencing the most valuable type-strain genomes for metagenomic binning, comparative biology and taxonomic classification.</title>
        <authorList>
            <person name="Goeker M."/>
        </authorList>
    </citation>
    <scope>NUCLEOTIDE SEQUENCE [LARGE SCALE GENOMIC DNA]</scope>
    <source>
        <strain evidence="10 11">DSM 103725</strain>
    </source>
</reference>
<evidence type="ECO:0000256" key="8">
    <source>
        <dbReference type="ARBA" id="ARBA00023326"/>
    </source>
</evidence>
<keyword evidence="7" id="KW-0961">Cell wall biogenesis/degradation</keyword>
<dbReference type="PANTHER" id="PTHR31983">
    <property type="entry name" value="ENDO-1,3(4)-BETA-GLUCANASE 1"/>
    <property type="match status" value="1"/>
</dbReference>
<evidence type="ECO:0000256" key="5">
    <source>
        <dbReference type="ARBA" id="ARBA00023277"/>
    </source>
</evidence>
<keyword evidence="5" id="KW-0119">Carbohydrate metabolism</keyword>
<evidence type="ECO:0000256" key="1">
    <source>
        <dbReference type="ARBA" id="ARBA00000382"/>
    </source>
</evidence>
<dbReference type="Proteomes" id="UP000541810">
    <property type="component" value="Unassembled WGS sequence"/>
</dbReference>
<sequence>MRRVSFFVLVFFAIFQIQIGAIGQAVEPIGAGSIAATLPEGVAPDGTMFQNKPIYWNVKEGKILPTNDWWSDVLFSQYGQMLWAYPFRVDTSERGLSVFLPTQWAEDGGQLVSDRPIDIVGEGFTPVDTRAEAWGDWTVTFVQAGPSADGAEGRIRTTIGRGMPYVWMEFENVSPELKLPGLTQVRIQGQGKIVEGFTAESFMLKDGDRMIAVVAPKGTRFEPTGIGEHLAVKFEGDSGYLVFGAMSRLRDFDLVAEHAYALPTDSELTWSLDRAAGVVRSTWSVTTRKLKPLAATEVLQGWLPHHLRDTTVDFETQPMEYLTPRGTMKVAVGETFQIDWPFRGLLPAYPMPKRITPDTAERLLDTAMPDGELPPDTYWAGKALLDLTRFLWLAKNLEHPEAEALGKRLRYELTDWFTYTPGEPKHYFVRYPDTGGIVGIAPSYGSDMFNDHHFHYGYYAYAAAVLGMLDPEFLEDFGPMAKLVAHDYANPGAQHGDPTLPKLRNLDPWAGHSWASGTSSPGGSNQESTSEAVMSWIGLYLLGVALEDEHLAATGALGYAMETRATIEYWFDQYGTNWSKDYPHEVVGILWSGGQQYATYFTADPAWVHAIQWIPMMPGMSYLATDPDFIKQQLRTLRIDRKAKEGSATLEAMGTDLGKLVLGYEALADPKSVIRQIDKLRRSDHAMANHNGIKLVEADAIARLSLGREDDSVWSDAPMSRVYRAKSGKRTLVAWTTQAMQAHVYTEDGQTHEVELPEGWSYTPVEMD</sequence>
<comment type="caution">
    <text evidence="10">The sequence shown here is derived from an EMBL/GenBank/DDBJ whole genome shotgun (WGS) entry which is preliminary data.</text>
</comment>
<dbReference type="PANTHER" id="PTHR31983:SF0">
    <property type="entry name" value="GLUCAN ENDO-1,3-BETA-D-GLUCOSIDASE 2"/>
    <property type="match status" value="1"/>
</dbReference>
<evidence type="ECO:0000313" key="10">
    <source>
        <dbReference type="EMBL" id="MBB6429531.1"/>
    </source>
</evidence>
<comment type="similarity">
    <text evidence="2">Belongs to the glycosyl hydrolase 81 family.</text>
</comment>
<keyword evidence="8" id="KW-0624">Polysaccharide degradation</keyword>
<feature type="domain" description="Glycosyl hydrolase family 81 C-terminal" evidence="9">
    <location>
        <begin position="377"/>
        <end position="640"/>
    </location>
</feature>
<dbReference type="Pfam" id="PF17652">
    <property type="entry name" value="Glyco_hydro81C"/>
    <property type="match status" value="1"/>
</dbReference>
<name>A0A7X0H7H1_9BACT</name>
<evidence type="ECO:0000259" key="9">
    <source>
        <dbReference type="Pfam" id="PF17652"/>
    </source>
</evidence>
<dbReference type="EC" id="3.2.1.39" evidence="3"/>
<gene>
    <name evidence="10" type="ORF">HNQ40_001337</name>
</gene>
<dbReference type="GO" id="GO:0000272">
    <property type="term" value="P:polysaccharide catabolic process"/>
    <property type="evidence" value="ECO:0007669"/>
    <property type="project" value="UniProtKB-KW"/>
</dbReference>
<dbReference type="AlphaFoldDB" id="A0A7X0H7H1"/>
<dbReference type="EMBL" id="JACHGY010000001">
    <property type="protein sequence ID" value="MBB6429531.1"/>
    <property type="molecule type" value="Genomic_DNA"/>
</dbReference>
<dbReference type="RefSeq" id="WP_184677105.1">
    <property type="nucleotide sequence ID" value="NZ_JACHGY010000001.1"/>
</dbReference>
<keyword evidence="11" id="KW-1185">Reference proteome</keyword>
<proteinExistence type="inferred from homology"/>
<dbReference type="GO" id="GO:0042973">
    <property type="term" value="F:glucan endo-1,3-beta-D-glucosidase activity"/>
    <property type="evidence" value="ECO:0007669"/>
    <property type="project" value="UniProtKB-EC"/>
</dbReference>
<protein>
    <recommendedName>
        <fullName evidence="3">glucan endo-1,3-beta-D-glucosidase</fullName>
        <ecNumber evidence="3">3.2.1.39</ecNumber>
    </recommendedName>
</protein>